<dbReference type="InterPro" id="IPR009060">
    <property type="entry name" value="UBA-like_sf"/>
</dbReference>
<evidence type="ECO:0000259" key="1">
    <source>
        <dbReference type="Pfam" id="PF22566"/>
    </source>
</evidence>
<organism evidence="2 3">
    <name type="scientific">Stegodyphus mimosarum</name>
    <name type="common">African social velvet spider</name>
    <dbReference type="NCBI Taxonomy" id="407821"/>
    <lineage>
        <taxon>Eukaryota</taxon>
        <taxon>Metazoa</taxon>
        <taxon>Ecdysozoa</taxon>
        <taxon>Arthropoda</taxon>
        <taxon>Chelicerata</taxon>
        <taxon>Arachnida</taxon>
        <taxon>Araneae</taxon>
        <taxon>Araneomorphae</taxon>
        <taxon>Entelegynae</taxon>
        <taxon>Eresoidea</taxon>
        <taxon>Eresidae</taxon>
        <taxon>Stegodyphus</taxon>
    </lineage>
</organism>
<protein>
    <recommendedName>
        <fullName evidence="1">UBA-like domain-containing protein</fullName>
    </recommendedName>
</protein>
<reference evidence="2 3" key="1">
    <citation type="submission" date="2013-11" db="EMBL/GenBank/DDBJ databases">
        <title>Genome sequencing of Stegodyphus mimosarum.</title>
        <authorList>
            <person name="Bechsgaard J."/>
        </authorList>
    </citation>
    <scope>NUCLEOTIDE SEQUENCE [LARGE SCALE GENOMIC DNA]</scope>
</reference>
<dbReference type="InterPro" id="IPR054109">
    <property type="entry name" value="UBA_8"/>
</dbReference>
<evidence type="ECO:0000313" key="3">
    <source>
        <dbReference type="Proteomes" id="UP000054359"/>
    </source>
</evidence>
<dbReference type="AlphaFoldDB" id="A0A087V1M7"/>
<accession>A0A087V1M7</accession>
<keyword evidence="3" id="KW-1185">Reference proteome</keyword>
<dbReference type="OrthoDB" id="6427099at2759"/>
<evidence type="ECO:0000313" key="2">
    <source>
        <dbReference type="EMBL" id="KFM83516.1"/>
    </source>
</evidence>
<proteinExistence type="predicted"/>
<dbReference type="SUPFAM" id="SSF46934">
    <property type="entry name" value="UBA-like"/>
    <property type="match status" value="1"/>
</dbReference>
<dbReference type="Proteomes" id="UP000054359">
    <property type="component" value="Unassembled WGS sequence"/>
</dbReference>
<gene>
    <name evidence="2" type="ORF">X975_16956</name>
</gene>
<dbReference type="EMBL" id="KL866242">
    <property type="protein sequence ID" value="KFM83516.1"/>
    <property type="molecule type" value="Genomic_DNA"/>
</dbReference>
<dbReference type="Pfam" id="PF22566">
    <property type="entry name" value="UBA_8"/>
    <property type="match status" value="1"/>
</dbReference>
<sequence>MSSDESDNEDIPEVAECERLVQEFAKVTGTDTACAQFYLQDRKWNLDVNMYKFLVSRSICYFVCPSFSCAAR</sequence>
<feature type="non-terminal residue" evidence="2">
    <location>
        <position position="72"/>
    </location>
</feature>
<feature type="domain" description="UBA-like" evidence="1">
    <location>
        <begin position="16"/>
        <end position="47"/>
    </location>
</feature>
<dbReference type="STRING" id="407821.A0A087V1M7"/>
<name>A0A087V1M7_STEMI</name>
<dbReference type="Gene3D" id="1.10.8.10">
    <property type="entry name" value="DNA helicase RuvA subunit, C-terminal domain"/>
    <property type="match status" value="1"/>
</dbReference>